<dbReference type="PANTHER" id="PTHR34276">
    <property type="entry name" value="MINI-RIBONUCLEASE 3"/>
    <property type="match status" value="1"/>
</dbReference>
<keyword evidence="2 4" id="KW-0255">Endonuclease</keyword>
<keyword evidence="4" id="KW-0690">Ribosome biogenesis</keyword>
<evidence type="ECO:0000256" key="2">
    <source>
        <dbReference type="ARBA" id="ARBA00022759"/>
    </source>
</evidence>
<comment type="function">
    <text evidence="4">Involved in correct processing of both the 5' and 3' ends of 23S rRNA precursor. Processes 30S rRNA precursor transcript even in absence of ribonuclease 3 (Rnc); Rnc processes 30S rRNA into smaller rRNA precursors.</text>
</comment>
<reference evidence="6" key="1">
    <citation type="journal article" date="2020" name="mSystems">
        <title>Genome- and Community-Level Interaction Insights into Carbon Utilization and Element Cycling Functions of Hydrothermarchaeota in Hydrothermal Sediment.</title>
        <authorList>
            <person name="Zhou Z."/>
            <person name="Liu Y."/>
            <person name="Xu W."/>
            <person name="Pan J."/>
            <person name="Luo Z.H."/>
            <person name="Li M."/>
        </authorList>
    </citation>
    <scope>NUCLEOTIDE SEQUENCE [LARGE SCALE GENOMIC DNA]</scope>
    <source>
        <strain evidence="6">HyVt-80</strain>
    </source>
</reference>
<dbReference type="InterPro" id="IPR000999">
    <property type="entry name" value="RNase_III_dom"/>
</dbReference>
<gene>
    <name evidence="4" type="primary">mrnC</name>
    <name evidence="6" type="ORF">ENL26_01640</name>
</gene>
<keyword evidence="1 4" id="KW-0540">Nuclease</keyword>
<accession>A0A7C5DWW9</accession>
<dbReference type="PANTHER" id="PTHR34276:SF1">
    <property type="entry name" value="MINI-RIBONUCLEASE 3"/>
    <property type="match status" value="1"/>
</dbReference>
<evidence type="ECO:0000256" key="4">
    <source>
        <dbReference type="HAMAP-Rule" id="MF_01468"/>
    </source>
</evidence>
<sequence length="138" mass="15640">MYELEALSRLLTADKDVNSLSVDTLSYIGDAVYELFFRLKTLSEAKRRTGYQHELLVKLVNASGQSQALVEIEELLTEEDKKVVNRGFNSRGAKRRGNDIEYRRATALEALVGYLYIKGDFVHLEEILSKVVADVLAR</sequence>
<comment type="subcellular location">
    <subcellularLocation>
        <location evidence="4">Cytoplasm</location>
    </subcellularLocation>
</comment>
<dbReference type="HAMAP" id="MF_01468">
    <property type="entry name" value="RNase_Mini_III"/>
    <property type="match status" value="1"/>
</dbReference>
<dbReference type="Proteomes" id="UP000886129">
    <property type="component" value="Unassembled WGS sequence"/>
</dbReference>
<feature type="active site" evidence="4">
    <location>
        <position position="30"/>
    </location>
</feature>
<comment type="similarity">
    <text evidence="4">Belongs to the MrnC RNase family.</text>
</comment>
<keyword evidence="4" id="KW-0698">rRNA processing</keyword>
<keyword evidence="4" id="KW-0963">Cytoplasm</keyword>
<organism evidence="6">
    <name type="scientific">Kosmotoga arenicorallina</name>
    <dbReference type="NCBI Taxonomy" id="688066"/>
    <lineage>
        <taxon>Bacteria</taxon>
        <taxon>Thermotogati</taxon>
        <taxon>Thermotogota</taxon>
        <taxon>Thermotogae</taxon>
        <taxon>Kosmotogales</taxon>
        <taxon>Kosmotogaceae</taxon>
        <taxon>Kosmotoga</taxon>
    </lineage>
</organism>
<comment type="caution">
    <text evidence="6">The sequence shown here is derived from an EMBL/GenBank/DDBJ whole genome shotgun (WGS) entry which is preliminary data.</text>
</comment>
<keyword evidence="4" id="KW-0699">rRNA-binding</keyword>
<dbReference type="GO" id="GO:0004525">
    <property type="term" value="F:ribonuclease III activity"/>
    <property type="evidence" value="ECO:0007669"/>
    <property type="project" value="InterPro"/>
</dbReference>
<keyword evidence="4" id="KW-0460">Magnesium</keyword>
<dbReference type="InterPro" id="IPR036389">
    <property type="entry name" value="RNase_III_sf"/>
</dbReference>
<dbReference type="Gene3D" id="1.10.1520.10">
    <property type="entry name" value="Ribonuclease III domain"/>
    <property type="match status" value="1"/>
</dbReference>
<dbReference type="AlphaFoldDB" id="A0A7C5DWW9"/>
<dbReference type="PIRSF" id="PIRSF005520">
    <property type="entry name" value="UCP005520"/>
    <property type="match status" value="1"/>
</dbReference>
<dbReference type="InterPro" id="IPR008226">
    <property type="entry name" value="Mini3_fam"/>
</dbReference>
<dbReference type="GO" id="GO:0006364">
    <property type="term" value="P:rRNA processing"/>
    <property type="evidence" value="ECO:0007669"/>
    <property type="project" value="UniProtKB-UniRule"/>
</dbReference>
<dbReference type="SUPFAM" id="SSF69065">
    <property type="entry name" value="RNase III domain-like"/>
    <property type="match status" value="1"/>
</dbReference>
<evidence type="ECO:0000313" key="6">
    <source>
        <dbReference type="EMBL" id="HHF08459.1"/>
    </source>
</evidence>
<comment type="subunit">
    <text evidence="4">Homodimer.</text>
</comment>
<dbReference type="GO" id="GO:0019843">
    <property type="term" value="F:rRNA binding"/>
    <property type="evidence" value="ECO:0007669"/>
    <property type="project" value="UniProtKB-UniRule"/>
</dbReference>
<comment type="cofactor">
    <cofactor evidence="4">
        <name>Mg(2+)</name>
        <dbReference type="ChEBI" id="CHEBI:18420"/>
    </cofactor>
</comment>
<protein>
    <recommendedName>
        <fullName evidence="4">Mini-ribonuclease 3</fullName>
        <shortName evidence="4">Mini-3</shortName>
        <shortName evidence="4">Mini-RNase 3</shortName>
        <ecNumber evidence="4">3.1.26.-</ecNumber>
    </recommendedName>
    <alternativeName>
        <fullName evidence="4">Mini-RNase III</fullName>
        <shortName evidence="4">Mini-III</shortName>
    </alternativeName>
</protein>
<keyword evidence="3 4" id="KW-0378">Hydrolase</keyword>
<name>A0A7C5DWW9_9BACT</name>
<evidence type="ECO:0000259" key="5">
    <source>
        <dbReference type="Pfam" id="PF00636"/>
    </source>
</evidence>
<dbReference type="EMBL" id="DRTH01000095">
    <property type="protein sequence ID" value="HHF08459.1"/>
    <property type="molecule type" value="Genomic_DNA"/>
</dbReference>
<proteinExistence type="inferred from homology"/>
<dbReference type="Pfam" id="PF00636">
    <property type="entry name" value="Ribonuclease_3"/>
    <property type="match status" value="1"/>
</dbReference>
<dbReference type="EC" id="3.1.26.-" evidence="4"/>
<feature type="domain" description="RNase III" evidence="5">
    <location>
        <begin position="24"/>
        <end position="119"/>
    </location>
</feature>
<dbReference type="GO" id="GO:0005737">
    <property type="term" value="C:cytoplasm"/>
    <property type="evidence" value="ECO:0007669"/>
    <property type="project" value="UniProtKB-SubCell"/>
</dbReference>
<evidence type="ECO:0000256" key="3">
    <source>
        <dbReference type="ARBA" id="ARBA00022801"/>
    </source>
</evidence>
<evidence type="ECO:0000256" key="1">
    <source>
        <dbReference type="ARBA" id="ARBA00022722"/>
    </source>
</evidence>
<keyword evidence="4" id="KW-0694">RNA-binding</keyword>